<dbReference type="AlphaFoldDB" id="A0A317GA54"/>
<reference evidence="2" key="2">
    <citation type="submission" date="2018-05" db="EMBL/GenBank/DDBJ databases">
        <authorList>
            <person name="Peng X.Y."/>
            <person name="Xu Y.F."/>
            <person name="Luo D."/>
            <person name="Yu J."/>
            <person name="Gu J.Y."/>
        </authorList>
    </citation>
    <scope>NUCLEOTIDE SEQUENCE</scope>
    <source>
        <strain evidence="2">LR10</strain>
        <strain evidence="1">LR9</strain>
    </source>
</reference>
<sequence>MKIAFVQPTEASLINRDFWYVINTDNSLEYETFIESTALMKCEYDLFDTIKEAEDYLDGIQATEFYKKRMRKELNKIKDDVRIFNWAVA</sequence>
<name>A0A317GA54_LIMRT</name>
<dbReference type="EMBL" id="QGHT01000082">
    <property type="protein sequence ID" value="PWT39468.1"/>
    <property type="molecule type" value="Genomic_DNA"/>
</dbReference>
<dbReference type="EMBL" id="QGHV01000154">
    <property type="protein sequence ID" value="PWT36216.1"/>
    <property type="molecule type" value="Genomic_DNA"/>
</dbReference>
<evidence type="ECO:0000313" key="5">
    <source>
        <dbReference type="Proteomes" id="UP000245980"/>
    </source>
</evidence>
<dbReference type="Proteomes" id="UP000245735">
    <property type="component" value="Unassembled WGS sequence"/>
</dbReference>
<evidence type="ECO:0000313" key="4">
    <source>
        <dbReference type="Proteomes" id="UP000245735"/>
    </source>
</evidence>
<evidence type="ECO:0000313" key="2">
    <source>
        <dbReference type="EMBL" id="PWT39468.1"/>
    </source>
</evidence>
<dbReference type="Proteomes" id="UP000245980">
    <property type="component" value="Unassembled WGS sequence"/>
</dbReference>
<organism evidence="2 5">
    <name type="scientific">Limosilactobacillus reuteri</name>
    <name type="common">Lactobacillus reuteri</name>
    <dbReference type="NCBI Taxonomy" id="1598"/>
    <lineage>
        <taxon>Bacteria</taxon>
        <taxon>Bacillati</taxon>
        <taxon>Bacillota</taxon>
        <taxon>Bacilli</taxon>
        <taxon>Lactobacillales</taxon>
        <taxon>Lactobacillaceae</taxon>
        <taxon>Limosilactobacillus</taxon>
    </lineage>
</organism>
<evidence type="ECO:0000313" key="3">
    <source>
        <dbReference type="EMBL" id="QLQ61974.1"/>
    </source>
</evidence>
<accession>A0A317GA54</accession>
<evidence type="ECO:0000313" key="1">
    <source>
        <dbReference type="EMBL" id="PWT36216.1"/>
    </source>
</evidence>
<reference evidence="4 5" key="1">
    <citation type="journal article" date="2018" name="Front. Microbiol.">
        <title>Comparative Genomics of the Herbivore Gut Symbiont Lactobacillus reuteri Reveals Genetic Diversity and Lifestyle Adaptation.</title>
        <authorList>
            <person name="Zhao J."/>
        </authorList>
    </citation>
    <scope>NUCLEOTIDE SEQUENCE [LARGE SCALE GENOMIC DNA]</scope>
    <source>
        <strain evidence="2 5">LR10</strain>
        <strain evidence="4">LR9</strain>
    </source>
</reference>
<gene>
    <name evidence="2" type="ORF">DKZ22_10825</name>
    <name evidence="1" type="ORF">DKZ35_11695</name>
    <name evidence="3" type="ORF">HHK02_01165</name>
</gene>
<proteinExistence type="predicted"/>
<dbReference type="Proteomes" id="UP000510868">
    <property type="component" value="Chromosome"/>
</dbReference>
<reference evidence="3 6" key="3">
    <citation type="submission" date="2020-07" db="EMBL/GenBank/DDBJ databases">
        <title>Genome sequence of Lactobacillus reuteri CNEI-KCA3 isolated from the faeces of a reared-broiler chicken, South-East Nigeria, reveals presence of CRISPR arrays.</title>
        <authorList>
            <person name="Anukam K.C."/>
            <person name="Ibezim C.N."/>
            <person name="BeecK W.V."/>
            <person name="Allonsius C."/>
            <person name="Broek M.D."/>
            <person name="Tuyaerts I."/>
            <person name="Attama A."/>
            <person name="Esimone C.O."/>
            <person name="Lebeer S."/>
        </authorList>
    </citation>
    <scope>NUCLEOTIDE SEQUENCE [LARGE SCALE GENOMIC DNA]</scope>
    <source>
        <strain evidence="3 6">CNEI-KCA3</strain>
    </source>
</reference>
<dbReference type="EMBL" id="CP059275">
    <property type="protein sequence ID" value="QLQ61974.1"/>
    <property type="molecule type" value="Genomic_DNA"/>
</dbReference>
<dbReference type="RefSeq" id="WP_109885195.1">
    <property type="nucleotide sequence ID" value="NZ_CP059275.1"/>
</dbReference>
<evidence type="ECO:0000313" key="6">
    <source>
        <dbReference type="Proteomes" id="UP000510868"/>
    </source>
</evidence>
<protein>
    <submittedName>
        <fullName evidence="2">Uncharacterized protein</fullName>
    </submittedName>
</protein>